<evidence type="ECO:0008006" key="3">
    <source>
        <dbReference type="Google" id="ProtNLM"/>
    </source>
</evidence>
<dbReference type="Proteomes" id="UP000186922">
    <property type="component" value="Unassembled WGS sequence"/>
</dbReference>
<dbReference type="InterPro" id="IPR038765">
    <property type="entry name" value="Papain-like_cys_pep_sf"/>
</dbReference>
<organism evidence="1 2">
    <name type="scientific">Ramazzottius varieornatus</name>
    <name type="common">Water bear</name>
    <name type="synonym">Tardigrade</name>
    <dbReference type="NCBI Taxonomy" id="947166"/>
    <lineage>
        <taxon>Eukaryota</taxon>
        <taxon>Metazoa</taxon>
        <taxon>Ecdysozoa</taxon>
        <taxon>Tardigrada</taxon>
        <taxon>Eutardigrada</taxon>
        <taxon>Parachela</taxon>
        <taxon>Hypsibioidea</taxon>
        <taxon>Ramazzottiidae</taxon>
        <taxon>Ramazzottius</taxon>
    </lineage>
</organism>
<name>A0A1D1UJL4_RAMVA</name>
<evidence type="ECO:0000313" key="2">
    <source>
        <dbReference type="Proteomes" id="UP000186922"/>
    </source>
</evidence>
<reference evidence="1 2" key="1">
    <citation type="journal article" date="2016" name="Nat. Commun.">
        <title>Extremotolerant tardigrade genome and improved radiotolerance of human cultured cells by tardigrade-unique protein.</title>
        <authorList>
            <person name="Hashimoto T."/>
            <person name="Horikawa D.D."/>
            <person name="Saito Y."/>
            <person name="Kuwahara H."/>
            <person name="Kozuka-Hata H."/>
            <person name="Shin-I T."/>
            <person name="Minakuchi Y."/>
            <person name="Ohishi K."/>
            <person name="Motoyama A."/>
            <person name="Aizu T."/>
            <person name="Enomoto A."/>
            <person name="Kondo K."/>
            <person name="Tanaka S."/>
            <person name="Hara Y."/>
            <person name="Koshikawa S."/>
            <person name="Sagara H."/>
            <person name="Miura T."/>
            <person name="Yokobori S."/>
            <person name="Miyagawa K."/>
            <person name="Suzuki Y."/>
            <person name="Kubo T."/>
            <person name="Oyama M."/>
            <person name="Kohara Y."/>
            <person name="Fujiyama A."/>
            <person name="Arakawa K."/>
            <person name="Katayama T."/>
            <person name="Toyoda A."/>
            <person name="Kunieda T."/>
        </authorList>
    </citation>
    <scope>NUCLEOTIDE SEQUENCE [LARGE SCALE GENOMIC DNA]</scope>
    <source>
        <strain evidence="1 2">YOKOZUNA-1</strain>
    </source>
</reference>
<dbReference type="SUPFAM" id="SSF54001">
    <property type="entry name" value="Cysteine proteinases"/>
    <property type="match status" value="1"/>
</dbReference>
<dbReference type="AlphaFoldDB" id="A0A1D1UJL4"/>
<proteinExistence type="predicted"/>
<protein>
    <recommendedName>
        <fullName evidence="3">Ubiquitin-like protease family profile domain-containing protein</fullName>
    </recommendedName>
</protein>
<sequence>MKTKIGRLPNVKEDRLRIYQLFDKAAHCYNKDNFEKNWQDLINDGTMTEEFRDYLQDNWYDCRESWAYPFRNVRTYGNNTNNTIESFFHALKAAIHMTRGLRLHCRSLARSCTGSAVEKYAHLPSLGFSIRQTNAIVRVGATYQAVFTTFAQRGGGAISGLLTPDRLHDPDFRRLDKTSTCVQVHFNGANHLLASAWNPTTRDLSLFDSKPSVALTWQVKHELWLCYSQGEEELRCQNESVQDQVNSVDCAFFALAFAAEIAAKKNPREASFSGQNLLSWVSSSFSAKSATKVKRRPGRAAERVVLNHLYYAGRRGGVFGPMGTGAAT</sequence>
<evidence type="ECO:0000313" key="1">
    <source>
        <dbReference type="EMBL" id="GAU87427.1"/>
    </source>
</evidence>
<accession>A0A1D1UJL4</accession>
<dbReference type="EMBL" id="BDGG01000001">
    <property type="protein sequence ID" value="GAU87427.1"/>
    <property type="molecule type" value="Genomic_DNA"/>
</dbReference>
<comment type="caution">
    <text evidence="1">The sequence shown here is derived from an EMBL/GenBank/DDBJ whole genome shotgun (WGS) entry which is preliminary data.</text>
</comment>
<gene>
    <name evidence="1" type="primary">RvY_00268-1</name>
    <name evidence="1" type="synonym">RvY_00268.1</name>
    <name evidence="1" type="ORF">RvY_00268</name>
</gene>
<keyword evidence="2" id="KW-1185">Reference proteome</keyword>